<proteinExistence type="predicted"/>
<organism evidence="1 2">
    <name type="scientific">Pluteus cervinus</name>
    <dbReference type="NCBI Taxonomy" id="181527"/>
    <lineage>
        <taxon>Eukaryota</taxon>
        <taxon>Fungi</taxon>
        <taxon>Dikarya</taxon>
        <taxon>Basidiomycota</taxon>
        <taxon>Agaricomycotina</taxon>
        <taxon>Agaricomycetes</taxon>
        <taxon>Agaricomycetidae</taxon>
        <taxon>Agaricales</taxon>
        <taxon>Pluteineae</taxon>
        <taxon>Pluteaceae</taxon>
        <taxon>Pluteus</taxon>
    </lineage>
</organism>
<keyword evidence="2" id="KW-1185">Reference proteome</keyword>
<evidence type="ECO:0000313" key="1">
    <source>
        <dbReference type="EMBL" id="TFK65841.1"/>
    </source>
</evidence>
<protein>
    <submittedName>
        <fullName evidence="1">RTA1-domain-containing protein</fullName>
    </submittedName>
</protein>
<accession>A0ACD3AJD8</accession>
<dbReference type="Proteomes" id="UP000308600">
    <property type="component" value="Unassembled WGS sequence"/>
</dbReference>
<reference evidence="1 2" key="1">
    <citation type="journal article" date="2019" name="Nat. Ecol. Evol.">
        <title>Megaphylogeny resolves global patterns of mushroom evolution.</title>
        <authorList>
            <person name="Varga T."/>
            <person name="Krizsan K."/>
            <person name="Foldi C."/>
            <person name="Dima B."/>
            <person name="Sanchez-Garcia M."/>
            <person name="Sanchez-Ramirez S."/>
            <person name="Szollosi G.J."/>
            <person name="Szarkandi J.G."/>
            <person name="Papp V."/>
            <person name="Albert L."/>
            <person name="Andreopoulos W."/>
            <person name="Angelini C."/>
            <person name="Antonin V."/>
            <person name="Barry K.W."/>
            <person name="Bougher N.L."/>
            <person name="Buchanan P."/>
            <person name="Buyck B."/>
            <person name="Bense V."/>
            <person name="Catcheside P."/>
            <person name="Chovatia M."/>
            <person name="Cooper J."/>
            <person name="Damon W."/>
            <person name="Desjardin D."/>
            <person name="Finy P."/>
            <person name="Geml J."/>
            <person name="Haridas S."/>
            <person name="Hughes K."/>
            <person name="Justo A."/>
            <person name="Karasinski D."/>
            <person name="Kautmanova I."/>
            <person name="Kiss B."/>
            <person name="Kocsube S."/>
            <person name="Kotiranta H."/>
            <person name="LaButti K.M."/>
            <person name="Lechner B.E."/>
            <person name="Liimatainen K."/>
            <person name="Lipzen A."/>
            <person name="Lukacs Z."/>
            <person name="Mihaltcheva S."/>
            <person name="Morgado L.N."/>
            <person name="Niskanen T."/>
            <person name="Noordeloos M.E."/>
            <person name="Ohm R.A."/>
            <person name="Ortiz-Santana B."/>
            <person name="Ovrebo C."/>
            <person name="Racz N."/>
            <person name="Riley R."/>
            <person name="Savchenko A."/>
            <person name="Shiryaev A."/>
            <person name="Soop K."/>
            <person name="Spirin V."/>
            <person name="Szebenyi C."/>
            <person name="Tomsovsky M."/>
            <person name="Tulloss R.E."/>
            <person name="Uehling J."/>
            <person name="Grigoriev I.V."/>
            <person name="Vagvolgyi C."/>
            <person name="Papp T."/>
            <person name="Martin F.M."/>
            <person name="Miettinen O."/>
            <person name="Hibbett D.S."/>
            <person name="Nagy L.G."/>
        </authorList>
    </citation>
    <scope>NUCLEOTIDE SEQUENCE [LARGE SCALE GENOMIC DNA]</scope>
    <source>
        <strain evidence="1 2">NL-1719</strain>
    </source>
</reference>
<sequence>MPSLIEAAVSVLARHHDANDDPNGHDTPYGYTPDASICILFLALYSLSTVIHTGQATYYRIWWLFPSVILGGIGEILGWTGRLWSNRNMDLQTPFMIQISTTIISPTFILAANFVIFGRIIDFLGTGYSRLPAKLYSRILITCDVISLVVQGAGGGIASAAETLNGANVGAHIMLGGIVFQLGIITLYLTLGTEFLIRYIHDKPFTGRTNDSPRGELTLRTRIMLGALGFNTLCLFIRAIYRTVELSDGWNGRIINTQVYFNVLDGGMVILAIYTFNIIHPGMFLPEKRPSTTDGIEGGSNPAYIEGKKKAVGSEHTSAANSTVAVPN</sequence>
<evidence type="ECO:0000313" key="2">
    <source>
        <dbReference type="Proteomes" id="UP000308600"/>
    </source>
</evidence>
<gene>
    <name evidence="1" type="ORF">BDN72DRAFT_178040</name>
</gene>
<name>A0ACD3AJD8_9AGAR</name>
<dbReference type="EMBL" id="ML208424">
    <property type="protein sequence ID" value="TFK65841.1"/>
    <property type="molecule type" value="Genomic_DNA"/>
</dbReference>